<evidence type="ECO:0000313" key="1">
    <source>
        <dbReference type="EMBL" id="QQT51363.1"/>
    </source>
</evidence>
<keyword evidence="2" id="KW-1185">Reference proteome</keyword>
<dbReference type="EMBL" id="CP068224">
    <property type="protein sequence ID" value="QQT51363.1"/>
    <property type="molecule type" value="Genomic_DNA"/>
</dbReference>
<dbReference type="Proteomes" id="UP000595498">
    <property type="component" value="Chromosome"/>
</dbReference>
<gene>
    <name evidence="1" type="ORF">I6I98_13735</name>
</gene>
<reference evidence="1 2" key="1">
    <citation type="submission" date="2021-01" db="EMBL/GenBank/DDBJ databases">
        <title>FDA dAtabase for Regulatory Grade micrObial Sequences (FDA-ARGOS): Supporting development and validation of Infectious Disease Dx tests.</title>
        <authorList>
            <person name="Sproer C."/>
            <person name="Gronow S."/>
            <person name="Severitt S."/>
            <person name="Schroder I."/>
            <person name="Tallon L."/>
            <person name="Sadzewicz L."/>
            <person name="Zhao X."/>
            <person name="Boylan J."/>
            <person name="Ott S."/>
            <person name="Bowen H."/>
            <person name="Vavikolanu K."/>
            <person name="Mehta A."/>
            <person name="Aluvathingal J."/>
            <person name="Nadendla S."/>
            <person name="Lowell S."/>
            <person name="Myers T."/>
            <person name="Yan Y."/>
            <person name="Sichtig H."/>
        </authorList>
    </citation>
    <scope>NUCLEOTIDE SEQUENCE [LARGE SCALE GENOMIC DNA]</scope>
    <source>
        <strain evidence="1 2">FDAARGOS_1141</strain>
    </source>
</reference>
<evidence type="ECO:0000313" key="2">
    <source>
        <dbReference type="Proteomes" id="UP000595498"/>
    </source>
</evidence>
<organism evidence="1 2">
    <name type="scientific">Sphingobacterium multivorum</name>
    <dbReference type="NCBI Taxonomy" id="28454"/>
    <lineage>
        <taxon>Bacteria</taxon>
        <taxon>Pseudomonadati</taxon>
        <taxon>Bacteroidota</taxon>
        <taxon>Sphingobacteriia</taxon>
        <taxon>Sphingobacteriales</taxon>
        <taxon>Sphingobacteriaceae</taxon>
        <taxon>Sphingobacterium</taxon>
    </lineage>
</organism>
<name>A0ABX7CGR4_SPHMU</name>
<sequence length="738" mass="81717">MEKSETNNPLYGVTIGSIIYSQSGKFAPSVIRAPISRMIAQQQSEKYMSGESSYLYSERMNQGTFGISGAYGASGMSLLKSSLSAYVGESKAATDRSVVVNYSAIAIGGIEYVNFEDLTASDLIASLNGACQEGAQAVLTAYNNVIKYAAESKRDIRTALKDTDAESLQLKELVNIWVEASEDFAHDFGDGLVVGVIWGGLGGVTMKMTSQSESESWQYGGSADFSYANAFAAVAVQATYDGGQSHGKAKVNVTSRSFSWGTVLDEQVKQWLDSVENKSFSELADVSVIEKAPKMEISRGAPTIPEFHKPEVDEKIEKEVEKIENLDDLKEMAEASAYKKTLKTNPKLSFDEFINNAEKPANTDKLKNLQEKIKANDIDTLNFTNKNKTKKAHFTASNLSESQGIVHAGQEVSTEGYVPLGAWISHWSALFPWMAQGYYNSIDGIEGEEIIRLRVMLQDYLTLSRMYYIAHNAGIAEFKRKDPAQVNVSTLSLGDAFAHAAAEVQKAIEFSDFGKVEQSYKDLNEATKNIYKLWNEVSFLRSCELGLGLIKDRKTIGPALKNTDQKSLGTRQAYSLVACDFEGKNYTVFSRAYKVLPLLTPDGDILAFGPEQGALSSIYDNEIVFTKPGRTKYLVFSYDKSARELFHQDHQIKLYPIPFSAAENVSAWKGMSLSTNLGSIKGLNLALTSLNDQLSKLQAWSFNSMNWSKQWNGKKLYRQHRIKKQYLGIIDEIKNIFA</sequence>
<protein>
    <submittedName>
        <fullName evidence="1">Uncharacterized protein</fullName>
    </submittedName>
</protein>
<proteinExistence type="predicted"/>
<accession>A0ABX7CGR4</accession>